<gene>
    <name evidence="1" type="ORF">QG37_04099</name>
</gene>
<reference evidence="2" key="1">
    <citation type="journal article" date="2015" name="BMC Genomics">
        <title>Draft genome of a commonly misdiagnosed multidrug resistant pathogen Candida auris.</title>
        <authorList>
            <person name="Chatterjee S."/>
            <person name="Alampalli S.V."/>
            <person name="Nageshan R.K."/>
            <person name="Chettiar S.T."/>
            <person name="Joshi S."/>
            <person name="Tatu U.S."/>
        </authorList>
    </citation>
    <scope>NUCLEOTIDE SEQUENCE [LARGE SCALE GENOMIC DNA]</scope>
    <source>
        <strain evidence="2">6684</strain>
    </source>
</reference>
<dbReference type="VEuPathDB" id="FungiDB:CJI96_0005166"/>
<evidence type="ECO:0000313" key="1">
    <source>
        <dbReference type="EMBL" id="KND99037.1"/>
    </source>
</evidence>
<dbReference type="Proteomes" id="UP000037122">
    <property type="component" value="Unassembled WGS sequence"/>
</dbReference>
<dbReference type="AlphaFoldDB" id="A0A0L0NXX3"/>
<name>A0A0L0NXX3_CANAR</name>
<dbReference type="VEuPathDB" id="FungiDB:QG37_04099"/>
<sequence>MDPLAWLVEEPPEKPETVLTKRTLINLPIVLKFFPSFKVDLHKQWAGLPSKSINDEREQLLHPPEADSFFGDDMSEDDDDGEILWQTKKSQELEDEEVLLPKFTEVSVIVKLCSLNANGVEFSFPLALRDCLLVPGTDLEDSLFVSLKLGFLLLIRLYYMPKDVDPNITKKGNFDPHSYVYKPFVVQWWKTLPPPTRPIPDMDSLGALLRVHPTGLAVVSASAANVFRIYSCIQTELGVEFLPHYNVPLEGNILQVCFGASAGLSTEENLLQLLTLSYSAGERLDLNLFQWYASESFPENCRRLTLPLTPSFTLPVFIVALARNSSFLFVCPTCFVIITSHNIILADYSFPIFTYDGAFPTAFAYPESPHADSSTDEILVATDSGVIYSVTVSESNASLHYTPLVRLPESISTFTFVNLKEEGFIVHYANDNGGAKKLHIQEPLGEVPDKIPYSEVRLLRDYKNWAPLVDICVIDAINTRTVYPYASQEIWAISGYNKRAKLTNLSVAYPLRRDSQCYNDLRKTVKLFHFRLNDSRELFFASMVFSTKLLELDHAEFSDNSKSNGFTGTTEDVLTEIREPSIYTDETTLFVDLVPIPSVQLQVFLQITASTITFTNLEDCFTASLEDKTVLHVDSGLGFLFMVIKLAGTLYLEVVRVAVPAFDDDFDVFKCLSSVYSTALDLDVSVLKTFTDAQGNGVLMMGTYDEKITLWPYSADDGFDHLQRATVDLREHNKYERFPYEFQIASDFHWLWGKKMLLVGTQTGYVFRFHVNEDPTSLVSLVQHLRLGSTPVSFTPFDESQVLVALRNLWLFEFEESNFPTKVAFDERSVHATSLAVSIGLNEPGYRKIAMVRDDGVILASLFCHKSPCARQISIGEAAKRLIHLENINVFAFLCASKDPSNRLRFADRKSFRMLPLVEFDNKLGEERSTPIFDLDEKPICALQWEIERNERVSKKLIVGCSVNDSQGSLKILDYSKIPLGSGSSSNIAIKVTELYSISQGTPISCIAQIGLTIFIASENMLFSTSYLLADKKLRPFKLLMTFPTDIVSMTTDTEQGRKRIIVSTKMDSVFEFECCTADTQPYERLEVIVSDMLPKAVANHVKIGDSIYLSDKLHSSIHEVTKAGERNKKAIFKTALIARLYKSLAVGPWANECKHDYVLSVGVTGEIVVFNQVNKNSTEIEQIYEKLSEEGKIPSGSSMDALYEKLNRPFSYKLTGKALQGIYKPFFNLNASNDLIDYDLEDIERASTLGVLL</sequence>
<dbReference type="EMBL" id="LGST01000027">
    <property type="protein sequence ID" value="KND99037.1"/>
    <property type="molecule type" value="Genomic_DNA"/>
</dbReference>
<evidence type="ECO:0000313" key="2">
    <source>
        <dbReference type="Proteomes" id="UP000037122"/>
    </source>
</evidence>
<organism evidence="1 2">
    <name type="scientific">Candidozyma auris</name>
    <name type="common">Yeast</name>
    <name type="synonym">Candida auris</name>
    <dbReference type="NCBI Taxonomy" id="498019"/>
    <lineage>
        <taxon>Eukaryota</taxon>
        <taxon>Fungi</taxon>
        <taxon>Dikarya</taxon>
        <taxon>Ascomycota</taxon>
        <taxon>Saccharomycotina</taxon>
        <taxon>Pichiomycetes</taxon>
        <taxon>Metschnikowiaceae</taxon>
        <taxon>Candidozyma</taxon>
    </lineage>
</organism>
<dbReference type="VEuPathDB" id="FungiDB:CJJ07_002434"/>
<dbReference type="Gene3D" id="2.130.10.10">
    <property type="entry name" value="YVTN repeat-like/Quinoprotein amine dehydrogenase"/>
    <property type="match status" value="2"/>
</dbReference>
<protein>
    <submittedName>
        <fullName evidence="1">Uncharacterized protein</fullName>
    </submittedName>
</protein>
<dbReference type="VEuPathDB" id="FungiDB:CJI97_004202"/>
<dbReference type="PANTHER" id="PTHR10644">
    <property type="entry name" value="DNA REPAIR/RNA PROCESSING CPSF FAMILY"/>
    <property type="match status" value="1"/>
</dbReference>
<dbReference type="InterPro" id="IPR015943">
    <property type="entry name" value="WD40/YVTN_repeat-like_dom_sf"/>
</dbReference>
<dbReference type="VEuPathDB" id="FungiDB:CJJ09_005286"/>
<dbReference type="VEuPathDB" id="FungiDB:B9J08_004139"/>
<accession>A0A0L0NXX3</accession>
<dbReference type="InterPro" id="IPR050358">
    <property type="entry name" value="RSE1/DDB1/CFT1"/>
</dbReference>
<comment type="caution">
    <text evidence="1">The sequence shown here is derived from an EMBL/GenBank/DDBJ whole genome shotgun (WGS) entry which is preliminary data.</text>
</comment>
<proteinExistence type="predicted"/>